<dbReference type="PROSITE" id="PS50200">
    <property type="entry name" value="RA"/>
    <property type="match status" value="1"/>
</dbReference>
<keyword evidence="5" id="KW-1185">Reference proteome</keyword>
<proteinExistence type="predicted"/>
<feature type="compositionally biased region" description="Low complexity" evidence="1">
    <location>
        <begin position="450"/>
        <end position="471"/>
    </location>
</feature>
<evidence type="ECO:0000256" key="1">
    <source>
        <dbReference type="SAM" id="MobiDB-lite"/>
    </source>
</evidence>
<feature type="region of interest" description="Disordered" evidence="1">
    <location>
        <begin position="628"/>
        <end position="730"/>
    </location>
</feature>
<feature type="compositionally biased region" description="Low complexity" evidence="1">
    <location>
        <begin position="914"/>
        <end position="926"/>
    </location>
</feature>
<dbReference type="Gene3D" id="2.30.29.30">
    <property type="entry name" value="Pleckstrin-homology domain (PH domain)/Phosphotyrosine-binding domain (PTB)"/>
    <property type="match status" value="1"/>
</dbReference>
<dbReference type="CDD" id="cd01259">
    <property type="entry name" value="PH_APBB1IP"/>
    <property type="match status" value="1"/>
</dbReference>
<feature type="compositionally biased region" description="Low complexity" evidence="1">
    <location>
        <begin position="1231"/>
        <end position="1260"/>
    </location>
</feature>
<dbReference type="InterPro" id="IPR001849">
    <property type="entry name" value="PH_domain"/>
</dbReference>
<feature type="compositionally biased region" description="Low complexity" evidence="1">
    <location>
        <begin position="1111"/>
        <end position="1152"/>
    </location>
</feature>
<dbReference type="EMBL" id="JBAMIC010000003">
    <property type="protein sequence ID" value="KAK7110119.1"/>
    <property type="molecule type" value="Genomic_DNA"/>
</dbReference>
<organism evidence="4 5">
    <name type="scientific">Littorina saxatilis</name>
    <dbReference type="NCBI Taxonomy" id="31220"/>
    <lineage>
        <taxon>Eukaryota</taxon>
        <taxon>Metazoa</taxon>
        <taxon>Spiralia</taxon>
        <taxon>Lophotrochozoa</taxon>
        <taxon>Mollusca</taxon>
        <taxon>Gastropoda</taxon>
        <taxon>Caenogastropoda</taxon>
        <taxon>Littorinimorpha</taxon>
        <taxon>Littorinoidea</taxon>
        <taxon>Littorinidae</taxon>
        <taxon>Littorina</taxon>
    </lineage>
</organism>
<accession>A0AAN9GJC5</accession>
<gene>
    <name evidence="4" type="ORF">V1264_014045</name>
</gene>
<evidence type="ECO:0000313" key="5">
    <source>
        <dbReference type="Proteomes" id="UP001374579"/>
    </source>
</evidence>
<protein>
    <submittedName>
        <fullName evidence="4">Uncharacterized protein</fullName>
    </submittedName>
</protein>
<evidence type="ECO:0000313" key="4">
    <source>
        <dbReference type="EMBL" id="KAK7110119.1"/>
    </source>
</evidence>
<dbReference type="InterPro" id="IPR000159">
    <property type="entry name" value="RA_dom"/>
</dbReference>
<feature type="region of interest" description="Disordered" evidence="1">
    <location>
        <begin position="446"/>
        <end position="471"/>
    </location>
</feature>
<feature type="compositionally biased region" description="Basic and acidic residues" evidence="1">
    <location>
        <begin position="667"/>
        <end position="682"/>
    </location>
</feature>
<feature type="region of interest" description="Disordered" evidence="1">
    <location>
        <begin position="833"/>
        <end position="1289"/>
    </location>
</feature>
<evidence type="ECO:0000259" key="2">
    <source>
        <dbReference type="PROSITE" id="PS50003"/>
    </source>
</evidence>
<dbReference type="SMART" id="SM00314">
    <property type="entry name" value="RA"/>
    <property type="match status" value="1"/>
</dbReference>
<name>A0AAN9GJC5_9CAEN</name>
<dbReference type="Pfam" id="PF21989">
    <property type="entry name" value="RA_2"/>
    <property type="match status" value="1"/>
</dbReference>
<dbReference type="Proteomes" id="UP001374579">
    <property type="component" value="Unassembled WGS sequence"/>
</dbReference>
<dbReference type="InterPro" id="IPR039664">
    <property type="entry name" value="GRB/APBB1IP"/>
</dbReference>
<reference evidence="4 5" key="1">
    <citation type="submission" date="2024-02" db="EMBL/GenBank/DDBJ databases">
        <title>Chromosome-scale genome assembly of the rough periwinkle Littorina saxatilis.</title>
        <authorList>
            <person name="De Jode A."/>
            <person name="Faria R."/>
            <person name="Formenti G."/>
            <person name="Sims Y."/>
            <person name="Smith T.P."/>
            <person name="Tracey A."/>
            <person name="Wood J.M.D."/>
            <person name="Zagrodzka Z.B."/>
            <person name="Johannesson K."/>
            <person name="Butlin R.K."/>
            <person name="Leder E.H."/>
        </authorList>
    </citation>
    <scope>NUCLEOTIDE SEQUENCE [LARGE SCALE GENOMIC DNA]</scope>
    <source>
        <strain evidence="4">Snail1</strain>
        <tissue evidence="4">Muscle</tissue>
    </source>
</reference>
<feature type="compositionally biased region" description="Basic and acidic residues" evidence="1">
    <location>
        <begin position="1279"/>
        <end position="1289"/>
    </location>
</feature>
<feature type="region of interest" description="Disordered" evidence="1">
    <location>
        <begin position="33"/>
        <end position="69"/>
    </location>
</feature>
<dbReference type="PROSITE" id="PS50003">
    <property type="entry name" value="PH_DOMAIN"/>
    <property type="match status" value="1"/>
</dbReference>
<evidence type="ECO:0000259" key="3">
    <source>
        <dbReference type="PROSITE" id="PS50200"/>
    </source>
</evidence>
<dbReference type="PANTHER" id="PTHR11243">
    <property type="entry name" value="GROWTH FACTOR RECEPTOR-BOUND PROTEIN"/>
    <property type="match status" value="1"/>
</dbReference>
<feature type="compositionally biased region" description="Pro residues" evidence="1">
    <location>
        <begin position="888"/>
        <end position="913"/>
    </location>
</feature>
<feature type="region of interest" description="Disordered" evidence="1">
    <location>
        <begin position="535"/>
        <end position="556"/>
    </location>
</feature>
<dbReference type="GO" id="GO:0007165">
    <property type="term" value="P:signal transduction"/>
    <property type="evidence" value="ECO:0007669"/>
    <property type="project" value="InterPro"/>
</dbReference>
<dbReference type="Pfam" id="PF00169">
    <property type="entry name" value="PH"/>
    <property type="match status" value="1"/>
</dbReference>
<feature type="compositionally biased region" description="Pro residues" evidence="1">
    <location>
        <begin position="957"/>
        <end position="974"/>
    </location>
</feature>
<feature type="domain" description="PH" evidence="2">
    <location>
        <begin position="316"/>
        <end position="427"/>
    </location>
</feature>
<dbReference type="Gene3D" id="3.10.20.90">
    <property type="entry name" value="Phosphatidylinositol 3-kinase Catalytic Subunit, Chain A, domain 1"/>
    <property type="match status" value="1"/>
</dbReference>
<feature type="compositionally biased region" description="Polar residues" evidence="1">
    <location>
        <begin position="1073"/>
        <end position="1082"/>
    </location>
</feature>
<dbReference type="InterPro" id="IPR039665">
    <property type="entry name" value="PH_APBB1IP"/>
</dbReference>
<feature type="compositionally biased region" description="Pro residues" evidence="1">
    <location>
        <begin position="852"/>
        <end position="867"/>
    </location>
</feature>
<feature type="compositionally biased region" description="Low complexity" evidence="1">
    <location>
        <begin position="33"/>
        <end position="45"/>
    </location>
</feature>
<feature type="region of interest" description="Disordered" evidence="1">
    <location>
        <begin position="769"/>
        <end position="804"/>
    </location>
</feature>
<dbReference type="SUPFAM" id="SSF50729">
    <property type="entry name" value="PH domain-like"/>
    <property type="match status" value="1"/>
</dbReference>
<feature type="compositionally biased region" description="Gly residues" evidence="1">
    <location>
        <begin position="46"/>
        <end position="56"/>
    </location>
</feature>
<sequence length="1289" mass="137981">MAMESFRLSFLNDDQDINFDAILGELTELETQLTTTQSELSQSLGEPGGGDGGSAPYGGHTPRYGAEGGSDTIQAELDALAAEITLGLSYKKTNGHLLVPVTSEQISDAVETDSAFSDNASLPSSESFTSMATVSSSAETTSSSSGETCSMTSAISATTVMNEEEQLHRMKAEKIRIALEKIKVAKIRKLFVRAFAKDGSSKSILVDEKMTVGQVCSMLADKHHGRLTHSMAVVEHMPELFMERLLEDHDSLVENMVMWTRDSKNKVLFEHRHEKYDLFLQPEKYLLSGSTTQRELGSVQKERLIQEFFSPAGVSVPEVEGALYLKSDGKKAWKKYFFVLRASGLYYNPRGKVSKAPKDLVCLVQFEFVEVYRGIGWKKKYHAPSDSCFALKHPQIQKKTSKYIRYFCAENDTALDQWIMGIRIAKLGKQILHNFERVHHEISTWDLRQTTPTGDSTATSPTASSCSSSVSRLSQIQDPDYQALNQSSLQDSRLSVPEPSPHHTIVTVHNSNLVRNSVALGSDCYNPNEVVGIDVTPVPQRKGSEGGLEGSHKTPTKRVSFSTTHCIITDSCEQLVSAKHRDSIVSASTDSSEDSNSSGEGRLAMANTLRGKLRPKLPVTTETTRLLTEMNQLSFDGDSPGREGVMMDETSSLSSASSTSSSRHHFSRADRRRSSLTDRRGSDTCASRSASVRTNGCHGGTPLSPIASSRRHSHDTSPGPLSPALRRSGTQQWVDDYHPAGMEAMSPAPDTYAMHGAEDQFLYSGGLSHYQQIPNHNHQPQHQPQYQPQYQPQHQHQQQYPQQQHYEQLPQHPIDMNSELYAAIAAKAALVTSPPPQSPGANHGFVYSPPQQHVPPPPPAEVLPPPAQFQESSSAPPPAVQHKVFAPPTAPKPSGPPPPPPTTAHKQPPPPVLPKSVPAPAAASPPQGVPTRAPSVKPSVATGNKAPPPVQAGSRPTVPPPVPPVQAGTSPPPGVKVGPPTLPKSAPATPMSPVSSQGSLKYSRRSSPASPGVTSSSSAPPTFSKGTAPAGYHVGEGTYEAVSHEARPAHGSPHRVSHIKHPSTGSPMLGMPPNNQGPTPSDSGYIEGDNSSSCSGSPSNPPYLHELSQRTKGPSLGTSPPTPGVPTGDQSSPATATSSSANHRRSASAGSAGIKGGNKPSEGGRKAPPPPPPKRSESTRLSIEAAKRLTNTPPSSPTTQPATTPLTQDPIYENCEGILDINELPPPPPELLAGLPESATKNTTTAAAATAKAPVAASSSLTRTSKKQQQKLPPPPPKRSKDTHLTQSH</sequence>
<feature type="compositionally biased region" description="Polar residues" evidence="1">
    <location>
        <begin position="684"/>
        <end position="694"/>
    </location>
</feature>
<dbReference type="InterPro" id="IPR029071">
    <property type="entry name" value="Ubiquitin-like_domsf"/>
</dbReference>
<feature type="compositionally biased region" description="Low complexity" evidence="1">
    <location>
        <begin position="650"/>
        <end position="661"/>
    </location>
</feature>
<comment type="caution">
    <text evidence="4">The sequence shown here is derived from an EMBL/GenBank/DDBJ whole genome shotgun (WGS) entry which is preliminary data.</text>
</comment>
<dbReference type="InterPro" id="IPR011993">
    <property type="entry name" value="PH-like_dom_sf"/>
</dbReference>
<feature type="compositionally biased region" description="Low complexity" evidence="1">
    <location>
        <begin position="1006"/>
        <end position="1022"/>
    </location>
</feature>
<feature type="compositionally biased region" description="Basic residues" evidence="1">
    <location>
        <begin position="1052"/>
        <end position="1061"/>
    </location>
</feature>
<dbReference type="PANTHER" id="PTHR11243:SF23">
    <property type="entry name" value="LD06925P"/>
    <property type="match status" value="1"/>
</dbReference>
<dbReference type="SUPFAM" id="SSF54236">
    <property type="entry name" value="Ubiquitin-like"/>
    <property type="match status" value="1"/>
</dbReference>
<dbReference type="SMART" id="SM00233">
    <property type="entry name" value="PH"/>
    <property type="match status" value="1"/>
</dbReference>
<feature type="compositionally biased region" description="Low complexity" evidence="1">
    <location>
        <begin position="1189"/>
        <end position="1210"/>
    </location>
</feature>
<feature type="domain" description="Ras-associating" evidence="3">
    <location>
        <begin position="188"/>
        <end position="274"/>
    </location>
</feature>